<dbReference type="InterPro" id="IPR013325">
    <property type="entry name" value="RNA_pol_sigma_r2"/>
</dbReference>
<evidence type="ECO:0000259" key="7">
    <source>
        <dbReference type="Pfam" id="PF08281"/>
    </source>
</evidence>
<comment type="similarity">
    <text evidence="1">Belongs to the sigma-70 factor family. ECF subfamily.</text>
</comment>
<dbReference type="InterPro" id="IPR036388">
    <property type="entry name" value="WH-like_DNA-bd_sf"/>
</dbReference>
<gene>
    <name evidence="8" type="ORF">N866_19670</name>
</gene>
<organism evidence="8 9">
    <name type="scientific">Actinotalea ferrariae CF5-4</name>
    <dbReference type="NCBI Taxonomy" id="948458"/>
    <lineage>
        <taxon>Bacteria</taxon>
        <taxon>Bacillati</taxon>
        <taxon>Actinomycetota</taxon>
        <taxon>Actinomycetes</taxon>
        <taxon>Micrococcales</taxon>
        <taxon>Cellulomonadaceae</taxon>
        <taxon>Actinotalea</taxon>
    </lineage>
</organism>
<accession>A0A021VUW1</accession>
<keyword evidence="5" id="KW-0804">Transcription</keyword>
<evidence type="ECO:0000313" key="8">
    <source>
        <dbReference type="EMBL" id="EYR64989.1"/>
    </source>
</evidence>
<dbReference type="SUPFAM" id="SSF88946">
    <property type="entry name" value="Sigma2 domain of RNA polymerase sigma factors"/>
    <property type="match status" value="1"/>
</dbReference>
<keyword evidence="3" id="KW-0805">Transcription regulation</keyword>
<dbReference type="InterPro" id="IPR052704">
    <property type="entry name" value="ECF_Sigma-70_Domain"/>
</dbReference>
<evidence type="ECO:0000256" key="2">
    <source>
        <dbReference type="ARBA" id="ARBA00011344"/>
    </source>
</evidence>
<dbReference type="InterPro" id="IPR013324">
    <property type="entry name" value="RNA_pol_sigma_r3/r4-like"/>
</dbReference>
<dbReference type="Pfam" id="PF04542">
    <property type="entry name" value="Sigma70_r2"/>
    <property type="match status" value="1"/>
</dbReference>
<evidence type="ECO:0000313" key="9">
    <source>
        <dbReference type="Proteomes" id="UP000019753"/>
    </source>
</evidence>
<comment type="subunit">
    <text evidence="2">Interacts transiently with the RNA polymerase catalytic core formed by RpoA, RpoB, RpoC and RpoZ (2 alpha, 1 beta, 1 beta' and 1 omega subunit) to form the RNA polymerase holoenzyme that can initiate transcription.</text>
</comment>
<dbReference type="InterPro" id="IPR013249">
    <property type="entry name" value="RNA_pol_sigma70_r4_t2"/>
</dbReference>
<feature type="domain" description="RNA polymerase sigma factor 70 region 4 type 2" evidence="7">
    <location>
        <begin position="123"/>
        <end position="174"/>
    </location>
</feature>
<dbReference type="PANTHER" id="PTHR30173">
    <property type="entry name" value="SIGMA 19 FACTOR"/>
    <property type="match status" value="1"/>
</dbReference>
<dbReference type="GO" id="GO:0016987">
    <property type="term" value="F:sigma factor activity"/>
    <property type="evidence" value="ECO:0007669"/>
    <property type="project" value="UniProtKB-KW"/>
</dbReference>
<dbReference type="InterPro" id="IPR032710">
    <property type="entry name" value="NTF2-like_dom_sf"/>
</dbReference>
<dbReference type="OrthoDB" id="3211555at2"/>
<keyword evidence="4" id="KW-0731">Sigma factor</keyword>
<dbReference type="Gene3D" id="3.10.450.50">
    <property type="match status" value="1"/>
</dbReference>
<proteinExistence type="inferred from homology"/>
<dbReference type="PANTHER" id="PTHR30173:SF43">
    <property type="entry name" value="ECF RNA POLYMERASE SIGMA FACTOR SIGI-RELATED"/>
    <property type="match status" value="1"/>
</dbReference>
<dbReference type="AlphaFoldDB" id="A0A021VUW1"/>
<name>A0A021VUW1_9CELL</name>
<dbReference type="InterPro" id="IPR007627">
    <property type="entry name" value="RNA_pol_sigma70_r2"/>
</dbReference>
<dbReference type="NCBIfam" id="TIGR02937">
    <property type="entry name" value="sigma70-ECF"/>
    <property type="match status" value="1"/>
</dbReference>
<keyword evidence="9" id="KW-1185">Reference proteome</keyword>
<reference evidence="8 9" key="1">
    <citation type="submission" date="2014-01" db="EMBL/GenBank/DDBJ databases">
        <title>Actinotalea ferrariae CF5-4.</title>
        <authorList>
            <person name="Chen F."/>
            <person name="Li Y."/>
            <person name="Wang G."/>
        </authorList>
    </citation>
    <scope>NUCLEOTIDE SEQUENCE [LARGE SCALE GENOMIC DNA]</scope>
    <source>
        <strain evidence="8 9">CF5-4</strain>
    </source>
</reference>
<dbReference type="InterPro" id="IPR014284">
    <property type="entry name" value="RNA_pol_sigma-70_dom"/>
</dbReference>
<dbReference type="SUPFAM" id="SSF88659">
    <property type="entry name" value="Sigma3 and sigma4 domains of RNA polymerase sigma factors"/>
    <property type="match status" value="1"/>
</dbReference>
<dbReference type="Proteomes" id="UP000019753">
    <property type="component" value="Unassembled WGS sequence"/>
</dbReference>
<sequence length="314" mass="33783">MSQDDDDHERPTTGSDAATEALAAEFEAHRRRLTGLAYRMLGTLAEAEDVVQDAWLRLARVRRDEVRDLGAWLTTATSRLCLDRLRSARSEREVYVGPWLPEPVVEEQDGPAARVEVDESVRLALLVALERLTAEQRVALVLHDVFALPFEEVAEVLAVTPAAARQLASRARRAVEDQRVPRPVDATLQREVVSAFVAAAAGGDVGHLVRVLAPDVVLRSDGGGRVRAALRPVAGADGVARFLLGLVERSAGDVRVVPVLVNGEVGLLVSASTAAGSDRSVLVPHVGPTGTVTGVDIVRNPEKLRRVPARLWGT</sequence>
<dbReference type="Gene3D" id="1.10.1740.10">
    <property type="match status" value="1"/>
</dbReference>
<dbReference type="Pfam" id="PF08281">
    <property type="entry name" value="Sigma70_r4_2"/>
    <property type="match status" value="1"/>
</dbReference>
<dbReference type="SUPFAM" id="SSF54427">
    <property type="entry name" value="NTF2-like"/>
    <property type="match status" value="1"/>
</dbReference>
<evidence type="ECO:0000259" key="6">
    <source>
        <dbReference type="Pfam" id="PF04542"/>
    </source>
</evidence>
<comment type="caution">
    <text evidence="8">The sequence shown here is derived from an EMBL/GenBank/DDBJ whole genome shotgun (WGS) entry which is preliminary data.</text>
</comment>
<evidence type="ECO:0000256" key="5">
    <source>
        <dbReference type="ARBA" id="ARBA00023163"/>
    </source>
</evidence>
<dbReference type="EMBL" id="AXCW01000009">
    <property type="protein sequence ID" value="EYR64989.1"/>
    <property type="molecule type" value="Genomic_DNA"/>
</dbReference>
<evidence type="ECO:0000256" key="1">
    <source>
        <dbReference type="ARBA" id="ARBA00010641"/>
    </source>
</evidence>
<dbReference type="RefSeq" id="WP_034221844.1">
    <property type="nucleotide sequence ID" value="NZ_AXCW01000009.1"/>
</dbReference>
<evidence type="ECO:0000256" key="3">
    <source>
        <dbReference type="ARBA" id="ARBA00023015"/>
    </source>
</evidence>
<dbReference type="Gene3D" id="1.10.10.10">
    <property type="entry name" value="Winged helix-like DNA-binding domain superfamily/Winged helix DNA-binding domain"/>
    <property type="match status" value="1"/>
</dbReference>
<dbReference type="GO" id="GO:0003677">
    <property type="term" value="F:DNA binding"/>
    <property type="evidence" value="ECO:0007669"/>
    <property type="project" value="InterPro"/>
</dbReference>
<evidence type="ECO:0000256" key="4">
    <source>
        <dbReference type="ARBA" id="ARBA00023082"/>
    </source>
</evidence>
<protein>
    <submittedName>
        <fullName evidence="8">Siderophore-interacting protein</fullName>
    </submittedName>
</protein>
<feature type="domain" description="RNA polymerase sigma-70 region 2" evidence="6">
    <location>
        <begin position="26"/>
        <end position="89"/>
    </location>
</feature>
<dbReference type="NCBIfam" id="NF007214">
    <property type="entry name" value="PRK09636.1"/>
    <property type="match status" value="1"/>
</dbReference>
<dbReference type="GO" id="GO:0006352">
    <property type="term" value="P:DNA-templated transcription initiation"/>
    <property type="evidence" value="ECO:0007669"/>
    <property type="project" value="InterPro"/>
</dbReference>